<dbReference type="RefSeq" id="WP_221431472.1">
    <property type="nucleotide sequence ID" value="NZ_CP081294.1"/>
</dbReference>
<dbReference type="Pfam" id="PF00535">
    <property type="entry name" value="Glycos_transf_2"/>
    <property type="match status" value="1"/>
</dbReference>
<keyword evidence="7 8" id="KW-0472">Membrane</keyword>
<protein>
    <submittedName>
        <fullName evidence="10">Glycosyltransferase family 2 protein</fullName>
    </submittedName>
</protein>
<keyword evidence="5" id="KW-0448">Lipopolysaccharide biosynthesis</keyword>
<reference evidence="10 11" key="1">
    <citation type="submission" date="2021-08" db="EMBL/GenBank/DDBJ databases">
        <title>Comparative Genomics Analysis of the Genus Qipengyuania Reveals Extensive Genetic Diversity and Metabolic Versatility, Including the Description of Fifteen Novel Species.</title>
        <authorList>
            <person name="Liu Y."/>
        </authorList>
    </citation>
    <scope>NUCLEOTIDE SEQUENCE [LARGE SCALE GENOMIC DNA]</scope>
    <source>
        <strain evidence="10 11">1NDH1</strain>
    </source>
</reference>
<keyword evidence="11" id="KW-1185">Reference proteome</keyword>
<evidence type="ECO:0000256" key="2">
    <source>
        <dbReference type="ARBA" id="ARBA00022676"/>
    </source>
</evidence>
<name>A0ABX9A752_9SPHN</name>
<gene>
    <name evidence="10" type="ORF">K3136_03180</name>
</gene>
<keyword evidence="6 8" id="KW-1133">Transmembrane helix</keyword>
<keyword evidence="1" id="KW-1003">Cell membrane</keyword>
<proteinExistence type="predicted"/>
<dbReference type="InterPro" id="IPR029044">
    <property type="entry name" value="Nucleotide-diphossugar_trans"/>
</dbReference>
<keyword evidence="4 8" id="KW-0812">Transmembrane</keyword>
<dbReference type="Gene3D" id="3.90.550.10">
    <property type="entry name" value="Spore Coat Polysaccharide Biosynthesis Protein SpsA, Chain A"/>
    <property type="match status" value="1"/>
</dbReference>
<evidence type="ECO:0000256" key="7">
    <source>
        <dbReference type="ARBA" id="ARBA00023136"/>
    </source>
</evidence>
<evidence type="ECO:0000256" key="1">
    <source>
        <dbReference type="ARBA" id="ARBA00022475"/>
    </source>
</evidence>
<evidence type="ECO:0000259" key="9">
    <source>
        <dbReference type="Pfam" id="PF00535"/>
    </source>
</evidence>
<feature type="domain" description="Glycosyltransferase 2-like" evidence="9">
    <location>
        <begin position="10"/>
        <end position="173"/>
    </location>
</feature>
<feature type="transmembrane region" description="Helical" evidence="8">
    <location>
        <begin position="234"/>
        <end position="256"/>
    </location>
</feature>
<dbReference type="CDD" id="cd04187">
    <property type="entry name" value="DPM1_like_bac"/>
    <property type="match status" value="1"/>
</dbReference>
<dbReference type="InterPro" id="IPR050256">
    <property type="entry name" value="Glycosyltransferase_2"/>
</dbReference>
<sequence length="330" mass="37517">MPETARTLVSVLVPAFNEEDNVERAYKAIVNTFERLPDYDYEIIFTDNHSTDRTFAILEGLARQDPRLKVIRFSRNFGYQRSLLCGYKAATGACSIQLDCDLQDPPSLIPEMLKLWRMDHQVVYGIRRSLPDGFVVRQLRRGFYRLISKISDDDLPINVGEYRLCDRRILDELHKVEDTTPYLRGLISSMGFSQIGIEYDRADRVAGESKFPFRSMVSLAVDGLLNHSLLPLRLASFAGITVGLISMIVSFVYILGRVFFGQAWPAGFATTTILLLMSISINAIFMGILGEYIGRLFIQSRTDADPIIETRLNFREPPRPPHLREIRNGG</sequence>
<evidence type="ECO:0000313" key="11">
    <source>
        <dbReference type="Proteomes" id="UP000824321"/>
    </source>
</evidence>
<keyword evidence="3" id="KW-0808">Transferase</keyword>
<dbReference type="EMBL" id="CP081294">
    <property type="protein sequence ID" value="QZD95743.1"/>
    <property type="molecule type" value="Genomic_DNA"/>
</dbReference>
<evidence type="ECO:0000256" key="6">
    <source>
        <dbReference type="ARBA" id="ARBA00022989"/>
    </source>
</evidence>
<evidence type="ECO:0000256" key="5">
    <source>
        <dbReference type="ARBA" id="ARBA00022985"/>
    </source>
</evidence>
<dbReference type="PANTHER" id="PTHR48090:SF3">
    <property type="entry name" value="UNDECAPRENYL-PHOSPHATE 4-DEOXY-4-FORMAMIDO-L-ARABINOSE TRANSFERASE"/>
    <property type="match status" value="1"/>
</dbReference>
<evidence type="ECO:0000256" key="8">
    <source>
        <dbReference type="SAM" id="Phobius"/>
    </source>
</evidence>
<feature type="transmembrane region" description="Helical" evidence="8">
    <location>
        <begin position="268"/>
        <end position="289"/>
    </location>
</feature>
<organism evidence="10 11">
    <name type="scientific">Qipengyuania gelatinilytica</name>
    <dbReference type="NCBI Taxonomy" id="2867231"/>
    <lineage>
        <taxon>Bacteria</taxon>
        <taxon>Pseudomonadati</taxon>
        <taxon>Pseudomonadota</taxon>
        <taxon>Alphaproteobacteria</taxon>
        <taxon>Sphingomonadales</taxon>
        <taxon>Erythrobacteraceae</taxon>
        <taxon>Qipengyuania</taxon>
    </lineage>
</organism>
<dbReference type="SUPFAM" id="SSF53448">
    <property type="entry name" value="Nucleotide-diphospho-sugar transferases"/>
    <property type="match status" value="1"/>
</dbReference>
<accession>A0ABX9A752</accession>
<dbReference type="PANTHER" id="PTHR48090">
    <property type="entry name" value="UNDECAPRENYL-PHOSPHATE 4-DEOXY-4-FORMAMIDO-L-ARABINOSE TRANSFERASE-RELATED"/>
    <property type="match status" value="1"/>
</dbReference>
<keyword evidence="2" id="KW-0328">Glycosyltransferase</keyword>
<evidence type="ECO:0000256" key="3">
    <source>
        <dbReference type="ARBA" id="ARBA00022679"/>
    </source>
</evidence>
<dbReference type="InterPro" id="IPR001173">
    <property type="entry name" value="Glyco_trans_2-like"/>
</dbReference>
<evidence type="ECO:0000256" key="4">
    <source>
        <dbReference type="ARBA" id="ARBA00022692"/>
    </source>
</evidence>
<dbReference type="Proteomes" id="UP000824321">
    <property type="component" value="Chromosome"/>
</dbReference>
<evidence type="ECO:0000313" key="10">
    <source>
        <dbReference type="EMBL" id="QZD95743.1"/>
    </source>
</evidence>